<accession>A0AAU9MPV6</accession>
<proteinExistence type="predicted"/>
<protein>
    <recommendedName>
        <fullName evidence="3">JmjC domain-containing protein</fullName>
    </recommendedName>
</protein>
<dbReference type="AlphaFoldDB" id="A0AAU9MPV6"/>
<evidence type="ECO:0000313" key="1">
    <source>
        <dbReference type="EMBL" id="CAH1427496.1"/>
    </source>
</evidence>
<organism evidence="1 2">
    <name type="scientific">Lactuca virosa</name>
    <dbReference type="NCBI Taxonomy" id="75947"/>
    <lineage>
        <taxon>Eukaryota</taxon>
        <taxon>Viridiplantae</taxon>
        <taxon>Streptophyta</taxon>
        <taxon>Embryophyta</taxon>
        <taxon>Tracheophyta</taxon>
        <taxon>Spermatophyta</taxon>
        <taxon>Magnoliopsida</taxon>
        <taxon>eudicotyledons</taxon>
        <taxon>Gunneridae</taxon>
        <taxon>Pentapetalae</taxon>
        <taxon>asterids</taxon>
        <taxon>campanulids</taxon>
        <taxon>Asterales</taxon>
        <taxon>Asteraceae</taxon>
        <taxon>Cichorioideae</taxon>
        <taxon>Cichorieae</taxon>
        <taxon>Lactucinae</taxon>
        <taxon>Lactuca</taxon>
    </lineage>
</organism>
<dbReference type="GO" id="GO:0006355">
    <property type="term" value="P:regulation of DNA-templated transcription"/>
    <property type="evidence" value="ECO:0007669"/>
    <property type="project" value="InterPro"/>
</dbReference>
<dbReference type="Proteomes" id="UP001157418">
    <property type="component" value="Unassembled WGS sequence"/>
</dbReference>
<evidence type="ECO:0000313" key="2">
    <source>
        <dbReference type="Proteomes" id="UP001157418"/>
    </source>
</evidence>
<dbReference type="GO" id="GO:0009725">
    <property type="term" value="P:response to hormone"/>
    <property type="evidence" value="ECO:0007669"/>
    <property type="project" value="InterPro"/>
</dbReference>
<dbReference type="GO" id="GO:0003677">
    <property type="term" value="F:DNA binding"/>
    <property type="evidence" value="ECO:0007669"/>
    <property type="project" value="InterPro"/>
</dbReference>
<dbReference type="EMBL" id="CAKMRJ010002223">
    <property type="protein sequence ID" value="CAH1427496.1"/>
    <property type="molecule type" value="Genomic_DNA"/>
</dbReference>
<name>A0AAU9MPV6_9ASTR</name>
<gene>
    <name evidence="1" type="ORF">LVIROSA_LOCUS14499</name>
</gene>
<dbReference type="PANTHER" id="PTHR31384:SF186">
    <property type="entry name" value="AUXIN RESPONSE FACTOR"/>
    <property type="match status" value="1"/>
</dbReference>
<reference evidence="1 2" key="1">
    <citation type="submission" date="2022-01" db="EMBL/GenBank/DDBJ databases">
        <authorList>
            <person name="Xiong W."/>
            <person name="Schranz E."/>
        </authorList>
    </citation>
    <scope>NUCLEOTIDE SEQUENCE [LARGE SCALE GENOMIC DNA]</scope>
</reference>
<comment type="caution">
    <text evidence="1">The sequence shown here is derived from an EMBL/GenBank/DDBJ whole genome shotgun (WGS) entry which is preliminary data.</text>
</comment>
<sequence length="106" mass="12194">MGVELLIFPSNQLPEKSHHQLYQELWKACAGPLVDVPRDGERVFYFPLGHMEQLEESNNQQIDQSIPHFNLKSMLFILSFCKEVLLVLINVLKTLQRQVSTLSAKS</sequence>
<dbReference type="PANTHER" id="PTHR31384">
    <property type="entry name" value="AUXIN RESPONSE FACTOR 4-RELATED"/>
    <property type="match status" value="1"/>
</dbReference>
<evidence type="ECO:0008006" key="3">
    <source>
        <dbReference type="Google" id="ProtNLM"/>
    </source>
</evidence>
<dbReference type="InterPro" id="IPR044835">
    <property type="entry name" value="ARF_plant"/>
</dbReference>
<keyword evidence="2" id="KW-1185">Reference proteome</keyword>